<dbReference type="EMBL" id="BMAC01000747">
    <property type="protein sequence ID" value="GFQ02442.1"/>
    <property type="molecule type" value="Genomic_DNA"/>
</dbReference>
<dbReference type="Gene3D" id="3.80.10.10">
    <property type="entry name" value="Ribonuclease Inhibitor"/>
    <property type="match status" value="1"/>
</dbReference>
<dbReference type="AlphaFoldDB" id="A0A830D7Q7"/>
<dbReference type="Proteomes" id="UP000653305">
    <property type="component" value="Unassembled WGS sequence"/>
</dbReference>
<organism evidence="2 3">
    <name type="scientific">Phtheirospermum japonicum</name>
    <dbReference type="NCBI Taxonomy" id="374723"/>
    <lineage>
        <taxon>Eukaryota</taxon>
        <taxon>Viridiplantae</taxon>
        <taxon>Streptophyta</taxon>
        <taxon>Embryophyta</taxon>
        <taxon>Tracheophyta</taxon>
        <taxon>Spermatophyta</taxon>
        <taxon>Magnoliopsida</taxon>
        <taxon>eudicotyledons</taxon>
        <taxon>Gunneridae</taxon>
        <taxon>Pentapetalae</taxon>
        <taxon>asterids</taxon>
        <taxon>lamiids</taxon>
        <taxon>Lamiales</taxon>
        <taxon>Orobanchaceae</taxon>
        <taxon>Orobanchaceae incertae sedis</taxon>
        <taxon>Phtheirospermum</taxon>
    </lineage>
</organism>
<sequence length="344" mass="39389">MFFDEVCRFLSLRSGFKIYDLSLHCCYTKSNASRFEQFIVSLGRLGIESLGLRPWIRAFYSDPFSFSCHLISQMPTLKLLSLVRCSLASLKLTQSNNSLLQVLSLTRVTVADGALECILSNCLSLHSLEFSDCALPSKLFIRGSNLQLKTFCIIGCWDMEEIEFYASNLVTFEFKSPEVANFLFDHVPKLQNIFLDLKYENTMSYVCAKLVKDMPHLKYLIFSTEGDIYQVCSRTMRINTFSNLRQLSLRLYAISSPDRVDLLLMTSFLEKCPLLQEFHLDCDFLKCDDGQKAKRPVAVIHSELKKVEISGHSGTKNEMEFALYILKSAICLEQMHIKLVDILM</sequence>
<dbReference type="SUPFAM" id="SSF52047">
    <property type="entry name" value="RNI-like"/>
    <property type="match status" value="1"/>
</dbReference>
<dbReference type="PANTHER" id="PTHR34145">
    <property type="entry name" value="OS02G0105600 PROTEIN"/>
    <property type="match status" value="1"/>
</dbReference>
<evidence type="ECO:0000259" key="1">
    <source>
        <dbReference type="Pfam" id="PF23622"/>
    </source>
</evidence>
<keyword evidence="3" id="KW-1185">Reference proteome</keyword>
<proteinExistence type="predicted"/>
<dbReference type="Pfam" id="PF23622">
    <property type="entry name" value="LRR_At1g61320_AtMIF1"/>
    <property type="match status" value="1"/>
</dbReference>
<gene>
    <name evidence="2" type="ORF">PHJA_002388100</name>
</gene>
<dbReference type="InterPro" id="IPR055357">
    <property type="entry name" value="LRR_At1g61320_AtMIF1"/>
</dbReference>
<name>A0A830D7Q7_9LAMI</name>
<evidence type="ECO:0000313" key="3">
    <source>
        <dbReference type="Proteomes" id="UP000653305"/>
    </source>
</evidence>
<comment type="caution">
    <text evidence="2">The sequence shown here is derived from an EMBL/GenBank/DDBJ whole genome shotgun (WGS) entry which is preliminary data.</text>
</comment>
<protein>
    <submittedName>
        <fullName evidence="2">Putative F-box/FBD/LRR-repeat protein at1g78760</fullName>
    </submittedName>
</protein>
<feature type="domain" description="At1g61320/AtMIF1 LRR" evidence="1">
    <location>
        <begin position="15"/>
        <end position="337"/>
    </location>
</feature>
<dbReference type="PANTHER" id="PTHR34145:SF28">
    <property type="entry name" value="F-BOX DOMAIN-CONTAINING PROTEIN"/>
    <property type="match status" value="1"/>
</dbReference>
<accession>A0A830D7Q7</accession>
<dbReference type="InterPro" id="IPR053772">
    <property type="entry name" value="At1g61320/At1g61330-like"/>
</dbReference>
<reference evidence="2" key="1">
    <citation type="submission" date="2020-07" db="EMBL/GenBank/DDBJ databases">
        <title>Ethylene signaling mediates host invasion by parasitic plants.</title>
        <authorList>
            <person name="Yoshida S."/>
        </authorList>
    </citation>
    <scope>NUCLEOTIDE SEQUENCE</scope>
    <source>
        <strain evidence="2">Okayama</strain>
    </source>
</reference>
<evidence type="ECO:0000313" key="2">
    <source>
        <dbReference type="EMBL" id="GFQ02442.1"/>
    </source>
</evidence>
<dbReference type="OrthoDB" id="904489at2759"/>
<dbReference type="InterPro" id="IPR032675">
    <property type="entry name" value="LRR_dom_sf"/>
</dbReference>